<sequence>MAVNPNGVIKGFDILEYKPICVLVVDNRKAVKPFPFNQGMEGFYAGIIVWITAMGI</sequence>
<protein>
    <submittedName>
        <fullName evidence="1">Uncharacterized protein</fullName>
    </submittedName>
</protein>
<keyword evidence="2" id="KW-1185">Reference proteome</keyword>
<dbReference type="AlphaFoldDB" id="A0A1G5GW06"/>
<feature type="non-terminal residue" evidence="1">
    <location>
        <position position="56"/>
    </location>
</feature>
<name>A0A1G5GW06_9FIRM</name>
<gene>
    <name evidence="1" type="ORF">SAMN02910451_03044</name>
</gene>
<dbReference type="Proteomes" id="UP000183047">
    <property type="component" value="Unassembled WGS sequence"/>
</dbReference>
<organism evidence="1 2">
    <name type="scientific">Butyrivibrio hungatei</name>
    <dbReference type="NCBI Taxonomy" id="185008"/>
    <lineage>
        <taxon>Bacteria</taxon>
        <taxon>Bacillati</taxon>
        <taxon>Bacillota</taxon>
        <taxon>Clostridia</taxon>
        <taxon>Lachnospirales</taxon>
        <taxon>Lachnospiraceae</taxon>
        <taxon>Butyrivibrio</taxon>
    </lineage>
</organism>
<evidence type="ECO:0000313" key="2">
    <source>
        <dbReference type="Proteomes" id="UP000183047"/>
    </source>
</evidence>
<accession>A0A1G5GW06</accession>
<dbReference type="EMBL" id="FMUR01000024">
    <property type="protein sequence ID" value="SCY54818.1"/>
    <property type="molecule type" value="Genomic_DNA"/>
</dbReference>
<reference evidence="2" key="1">
    <citation type="submission" date="2016-10" db="EMBL/GenBank/DDBJ databases">
        <authorList>
            <person name="Varghese N."/>
            <person name="Submissions S."/>
        </authorList>
    </citation>
    <scope>NUCLEOTIDE SEQUENCE [LARGE SCALE GENOMIC DNA]</scope>
    <source>
        <strain evidence="2">XBD2006</strain>
    </source>
</reference>
<evidence type="ECO:0000313" key="1">
    <source>
        <dbReference type="EMBL" id="SCY54818.1"/>
    </source>
</evidence>
<proteinExistence type="predicted"/>